<name>I8TMT5_ASPO3</name>
<evidence type="ECO:0000313" key="3">
    <source>
        <dbReference type="Proteomes" id="UP000002812"/>
    </source>
</evidence>
<feature type="domain" description="Cupin type-2" evidence="1">
    <location>
        <begin position="88"/>
        <end position="150"/>
    </location>
</feature>
<dbReference type="Gene3D" id="2.60.120.10">
    <property type="entry name" value="Jelly Rolls"/>
    <property type="match status" value="1"/>
</dbReference>
<evidence type="ECO:0000259" key="1">
    <source>
        <dbReference type="Pfam" id="PF07883"/>
    </source>
</evidence>
<dbReference type="PANTHER" id="PTHR36156:SF3">
    <property type="entry name" value="CUPIN 2 CONSERVED BARREL DOMAIN-CONTAINING PROTEIN"/>
    <property type="match status" value="1"/>
</dbReference>
<organism evidence="2 3">
    <name type="scientific">Aspergillus oryzae (strain 3.042)</name>
    <name type="common">Yellow koji mold</name>
    <dbReference type="NCBI Taxonomy" id="1160506"/>
    <lineage>
        <taxon>Eukaryota</taxon>
        <taxon>Fungi</taxon>
        <taxon>Dikarya</taxon>
        <taxon>Ascomycota</taxon>
        <taxon>Pezizomycotina</taxon>
        <taxon>Eurotiomycetes</taxon>
        <taxon>Eurotiomycetidae</taxon>
        <taxon>Eurotiales</taxon>
        <taxon>Aspergillaceae</taxon>
        <taxon>Aspergillus</taxon>
        <taxon>Aspergillus subgen. Circumdati</taxon>
    </lineage>
</organism>
<dbReference type="OrthoDB" id="5840532at2759"/>
<proteinExistence type="predicted"/>
<dbReference type="CDD" id="cd02231">
    <property type="entry name" value="cupin_BLL6423-like"/>
    <property type="match status" value="1"/>
</dbReference>
<gene>
    <name evidence="2" type="ORF">Ao3042_08564</name>
</gene>
<evidence type="ECO:0000313" key="2">
    <source>
        <dbReference type="EMBL" id="EIT75495.1"/>
    </source>
</evidence>
<dbReference type="EMBL" id="AKHY01000175">
    <property type="protein sequence ID" value="EIT75495.1"/>
    <property type="molecule type" value="Genomic_DNA"/>
</dbReference>
<dbReference type="AlphaFoldDB" id="I8TMT5"/>
<reference evidence="2 3" key="1">
    <citation type="journal article" date="2012" name="Eukaryot. Cell">
        <title>Draft genome sequence of Aspergillus oryzae strain 3.042.</title>
        <authorList>
            <person name="Zhao G."/>
            <person name="Yao Y."/>
            <person name="Qi W."/>
            <person name="Wang C."/>
            <person name="Hou L."/>
            <person name="Zeng B."/>
            <person name="Cao X."/>
        </authorList>
    </citation>
    <scope>NUCLEOTIDE SEQUENCE [LARGE SCALE GENOMIC DNA]</scope>
    <source>
        <strain evidence="2 3">3.042</strain>
    </source>
</reference>
<dbReference type="PANTHER" id="PTHR36156">
    <property type="entry name" value="SLR2101 PROTEIN"/>
    <property type="match status" value="1"/>
</dbReference>
<dbReference type="InterPro" id="IPR011051">
    <property type="entry name" value="RmlC_Cupin_sf"/>
</dbReference>
<dbReference type="HOGENOM" id="CLU_096188_0_1_1"/>
<protein>
    <recommendedName>
        <fullName evidence="1">Cupin type-2 domain-containing protein</fullName>
    </recommendedName>
</protein>
<dbReference type="SUPFAM" id="SSF51182">
    <property type="entry name" value="RmlC-like cupins"/>
    <property type="match status" value="1"/>
</dbReference>
<dbReference type="Pfam" id="PF07883">
    <property type="entry name" value="Cupin_2"/>
    <property type="match status" value="1"/>
</dbReference>
<dbReference type="InterPro" id="IPR014710">
    <property type="entry name" value="RmlC-like_jellyroll"/>
</dbReference>
<dbReference type="InterPro" id="IPR047142">
    <property type="entry name" value="OryJ/VirC-like"/>
</dbReference>
<accession>I8TMT5</accession>
<comment type="caution">
    <text evidence="2">The sequence shown here is derived from an EMBL/GenBank/DDBJ whole genome shotgun (WGS) entry which is preliminary data.</text>
</comment>
<reference evidence="3" key="2">
    <citation type="submission" date="2012-06" db="EMBL/GenBank/DDBJ databases">
        <title>Comparative genomic analyses of Aspergillus oryzae 3.042 and A. oryzae RIB40 for soy-sauce fermentation.</title>
        <authorList>
            <person name="Zhao G."/>
            <person name="Hou L."/>
            <person name="Wang C."/>
            <person name="Cao X."/>
        </authorList>
    </citation>
    <scope>NUCLEOTIDE SEQUENCE [LARGE SCALE GENOMIC DNA]</scope>
    <source>
        <strain evidence="3">3.042</strain>
    </source>
</reference>
<sequence length="193" mass="21663">MGSLPEKDFPQVHRFITTHKEDGTPTFETKIPEPIEWERTNIGVDFFLAYTLGSFPAPLSHDADLNQYKDHLVNHPPFMIPGGAVVRYVDYHPGCEPMWHRTVTVDFGVVIEGELELEVEGGEKRLMKRGDVAVQRGTNHCWRNPSKTQFARALYIALDAKPVIVNGQELGESLGEPPLCRPLCCPLSIASRL</sequence>
<dbReference type="InterPro" id="IPR013096">
    <property type="entry name" value="Cupin_2"/>
</dbReference>
<dbReference type="Proteomes" id="UP000002812">
    <property type="component" value="Unassembled WGS sequence"/>
</dbReference>